<dbReference type="InterPro" id="IPR027417">
    <property type="entry name" value="P-loop_NTPase"/>
</dbReference>
<proteinExistence type="predicted"/>
<evidence type="ECO:0000313" key="1">
    <source>
        <dbReference type="EMBL" id="PJE73530.1"/>
    </source>
</evidence>
<accession>A0A2M8LA97</accession>
<sequence length="164" mass="19434">MTFFLRIFLIRNYFTKMKKITEKIYKELLSRKSALVIGRTDSGKTHYVLNELIPFLKMKKINVIYFPNCSDLLNIPNNMDVAIIDEAETLMDKDFLERQYPDNKPYYSAEYLEKVKNWHNKLKNIKTPSVFILTRNGKEEIKYLIDNLKTIDWGTAVNCFVFEG</sequence>
<dbReference type="AlphaFoldDB" id="A0A2M8LA97"/>
<name>A0A2M8LA97_9BACT</name>
<reference evidence="2" key="1">
    <citation type="submission" date="2017-09" db="EMBL/GenBank/DDBJ databases">
        <title>Depth-based differentiation of microbial function through sediment-hosted aquifers and enrichment of novel symbionts in the deep terrestrial subsurface.</title>
        <authorList>
            <person name="Probst A.J."/>
            <person name="Ladd B."/>
            <person name="Jarett J.K."/>
            <person name="Geller-Mcgrath D.E."/>
            <person name="Sieber C.M.K."/>
            <person name="Emerson J.B."/>
            <person name="Anantharaman K."/>
            <person name="Thomas B.C."/>
            <person name="Malmstrom R."/>
            <person name="Stieglmeier M."/>
            <person name="Klingl A."/>
            <person name="Woyke T."/>
            <person name="Ryan C.M."/>
            <person name="Banfield J.F."/>
        </authorList>
    </citation>
    <scope>NUCLEOTIDE SEQUENCE [LARGE SCALE GENOMIC DNA]</scope>
</reference>
<dbReference type="SUPFAM" id="SSF52540">
    <property type="entry name" value="P-loop containing nucleoside triphosphate hydrolases"/>
    <property type="match status" value="1"/>
</dbReference>
<dbReference type="Proteomes" id="UP000230959">
    <property type="component" value="Unassembled WGS sequence"/>
</dbReference>
<dbReference type="EMBL" id="PFER01000033">
    <property type="protein sequence ID" value="PJE73530.1"/>
    <property type="molecule type" value="Genomic_DNA"/>
</dbReference>
<organism evidence="1 2">
    <name type="scientific">Candidatus Terrybacteria bacterium CG10_big_fil_rev_8_21_14_0_10_41_10</name>
    <dbReference type="NCBI Taxonomy" id="1975026"/>
    <lineage>
        <taxon>Bacteria</taxon>
        <taxon>Candidatus Terryibacteriota</taxon>
    </lineage>
</organism>
<evidence type="ECO:0000313" key="2">
    <source>
        <dbReference type="Proteomes" id="UP000230959"/>
    </source>
</evidence>
<comment type="caution">
    <text evidence="1">The sequence shown here is derived from an EMBL/GenBank/DDBJ whole genome shotgun (WGS) entry which is preliminary data.</text>
</comment>
<gene>
    <name evidence="1" type="ORF">COV02_02115</name>
</gene>
<protein>
    <submittedName>
        <fullName evidence="1">Uncharacterized protein</fullName>
    </submittedName>
</protein>